<dbReference type="GO" id="GO:0016758">
    <property type="term" value="F:hexosyltransferase activity"/>
    <property type="evidence" value="ECO:0007669"/>
    <property type="project" value="InterPro"/>
</dbReference>
<keyword evidence="6 7" id="KW-0472">Membrane</keyword>
<keyword evidence="4 7" id="KW-0812">Transmembrane</keyword>
<keyword evidence="2" id="KW-1003">Cell membrane</keyword>
<name>A0A6J7DEK0_9ZZZZ</name>
<evidence type="ECO:0000313" key="10">
    <source>
        <dbReference type="EMBL" id="CAB5012619.1"/>
    </source>
</evidence>
<feature type="transmembrane region" description="Helical" evidence="7">
    <location>
        <begin position="314"/>
        <end position="340"/>
    </location>
</feature>
<evidence type="ECO:0000256" key="4">
    <source>
        <dbReference type="ARBA" id="ARBA00022692"/>
    </source>
</evidence>
<evidence type="ECO:0000256" key="5">
    <source>
        <dbReference type="ARBA" id="ARBA00022989"/>
    </source>
</evidence>
<feature type="transmembrane region" description="Helical" evidence="7">
    <location>
        <begin position="158"/>
        <end position="178"/>
    </location>
</feature>
<proteinExistence type="predicted"/>
<sequence length="455" mass="51415">MTFTTKGLESYCVKGRFYSVAILFSGAAVVIILAWLSVYGANFRPWLFQSHYIVHFPDLNARINQMWALDHLGLLYTPFATEAFTYPPPAIFLFWPLNLISKTSGFFLWTLFTILCLTITYYVAFTYSGFRRGTLALGVSFWSSAITVMIFPPMIECLAWGQTSTILIALLAADFLAIEGRRKGILTGIAAAIKLYPGIFIIFFGFQRKWRAAGTALTSFLLLVAASWILWPRQSTTFFFKRLLNGSEVTHFESYSAFSGTYESASIWSFLKRLTFLPSSLAFFLLIACSIAVLTIGLIASVRLYRASWKISSLVTLLFVTSLLSPVSWDHYFTFTPLLLFAAVEVGRKTRFGYSALATFTVFLIPWYFFRAPVTDPTTSFTIQDIWITILTFVARNAYIFASTFFIGAAWFETRQNREMNSTQSRPVDLGWRQRLPLQFLTKGMAEPAGGSINS</sequence>
<dbReference type="InterPro" id="IPR018584">
    <property type="entry name" value="GT87"/>
</dbReference>
<feature type="transmembrane region" description="Helical" evidence="7">
    <location>
        <begin position="281"/>
        <end position="302"/>
    </location>
</feature>
<feature type="transmembrane region" description="Helical" evidence="7">
    <location>
        <begin position="352"/>
        <end position="370"/>
    </location>
</feature>
<protein>
    <submittedName>
        <fullName evidence="9">Unannotated protein</fullName>
    </submittedName>
</protein>
<dbReference type="Pfam" id="PF09594">
    <property type="entry name" value="GT87"/>
    <property type="match status" value="1"/>
</dbReference>
<accession>A0A6J7DEK0</accession>
<evidence type="ECO:0000256" key="3">
    <source>
        <dbReference type="ARBA" id="ARBA00022679"/>
    </source>
</evidence>
<dbReference type="AlphaFoldDB" id="A0A6J7DEK0"/>
<feature type="transmembrane region" description="Helical" evidence="7">
    <location>
        <begin position="386"/>
        <end position="412"/>
    </location>
</feature>
<keyword evidence="5 7" id="KW-1133">Transmembrane helix</keyword>
<dbReference type="EMBL" id="CAFABE010000154">
    <property type="protein sequence ID" value="CAB4834918.1"/>
    <property type="molecule type" value="Genomic_DNA"/>
</dbReference>
<reference evidence="9" key="1">
    <citation type="submission" date="2020-05" db="EMBL/GenBank/DDBJ databases">
        <authorList>
            <person name="Chiriac C."/>
            <person name="Salcher M."/>
            <person name="Ghai R."/>
            <person name="Kavagutti S V."/>
        </authorList>
    </citation>
    <scope>NUCLEOTIDE SEQUENCE</scope>
</reference>
<evidence type="ECO:0000256" key="1">
    <source>
        <dbReference type="ARBA" id="ARBA00004651"/>
    </source>
</evidence>
<feature type="transmembrane region" description="Helical" evidence="7">
    <location>
        <begin position="20"/>
        <end position="41"/>
    </location>
</feature>
<feature type="transmembrane region" description="Helical" evidence="7">
    <location>
        <begin position="134"/>
        <end position="152"/>
    </location>
</feature>
<gene>
    <name evidence="8" type="ORF">UFOPK3164_01784</name>
    <name evidence="9" type="ORF">UFOPK3427_00656</name>
    <name evidence="10" type="ORF">UFOPK4112_00401</name>
</gene>
<evidence type="ECO:0000256" key="6">
    <source>
        <dbReference type="ARBA" id="ARBA00023136"/>
    </source>
</evidence>
<evidence type="ECO:0000256" key="2">
    <source>
        <dbReference type="ARBA" id="ARBA00022475"/>
    </source>
</evidence>
<keyword evidence="3" id="KW-0808">Transferase</keyword>
<evidence type="ECO:0000256" key="7">
    <source>
        <dbReference type="SAM" id="Phobius"/>
    </source>
</evidence>
<evidence type="ECO:0000313" key="8">
    <source>
        <dbReference type="EMBL" id="CAB4834918.1"/>
    </source>
</evidence>
<feature type="transmembrane region" description="Helical" evidence="7">
    <location>
        <begin position="185"/>
        <end position="206"/>
    </location>
</feature>
<feature type="transmembrane region" description="Helical" evidence="7">
    <location>
        <begin position="212"/>
        <end position="231"/>
    </location>
</feature>
<dbReference type="EMBL" id="CAFBLT010000001">
    <property type="protein sequence ID" value="CAB4868731.1"/>
    <property type="molecule type" value="Genomic_DNA"/>
</dbReference>
<evidence type="ECO:0000313" key="9">
    <source>
        <dbReference type="EMBL" id="CAB4868731.1"/>
    </source>
</evidence>
<dbReference type="GO" id="GO:0005886">
    <property type="term" value="C:plasma membrane"/>
    <property type="evidence" value="ECO:0007669"/>
    <property type="project" value="UniProtKB-SubCell"/>
</dbReference>
<comment type="subcellular location">
    <subcellularLocation>
        <location evidence="1">Cell membrane</location>
        <topology evidence="1">Multi-pass membrane protein</topology>
    </subcellularLocation>
</comment>
<organism evidence="9">
    <name type="scientific">freshwater metagenome</name>
    <dbReference type="NCBI Taxonomy" id="449393"/>
    <lineage>
        <taxon>unclassified sequences</taxon>
        <taxon>metagenomes</taxon>
        <taxon>ecological metagenomes</taxon>
    </lineage>
</organism>
<feature type="transmembrane region" description="Helical" evidence="7">
    <location>
        <begin position="106"/>
        <end position="127"/>
    </location>
</feature>
<dbReference type="EMBL" id="CAFBPM010000003">
    <property type="protein sequence ID" value="CAB5012619.1"/>
    <property type="molecule type" value="Genomic_DNA"/>
</dbReference>